<protein>
    <submittedName>
        <fullName evidence="1">Uncharacterized protein</fullName>
    </submittedName>
</protein>
<accession>A0AAU8AYC8</accession>
<proteinExistence type="predicted"/>
<name>A0AAU8AYC8_9CAUD</name>
<dbReference type="EMBL" id="PP511521">
    <property type="protein sequence ID" value="XCD05028.1"/>
    <property type="molecule type" value="Genomic_DNA"/>
</dbReference>
<reference evidence="1" key="1">
    <citation type="submission" date="2024-03" db="EMBL/GenBank/DDBJ databases">
        <title>Diverse circular DNA viruses in blood, oral, and fecal samples of captive lemurs.</title>
        <authorList>
            <person name="Paietta E.N."/>
            <person name="Kraberger S."/>
            <person name="Lund M.C."/>
            <person name="Custer J.M."/>
            <person name="Vargas K.M."/>
            <person name="Ehmke E.E."/>
            <person name="Yoder A.D."/>
            <person name="Varsani A."/>
        </authorList>
    </citation>
    <scope>NUCLEOTIDE SEQUENCE</scope>
    <source>
        <strain evidence="1">Duke_24FS_3</strain>
    </source>
</reference>
<organism evidence="1">
    <name type="scientific">Dulem virus 36</name>
    <dbReference type="NCBI Taxonomy" id="3145754"/>
    <lineage>
        <taxon>Viruses</taxon>
        <taxon>Duplodnaviria</taxon>
        <taxon>Heunggongvirae</taxon>
        <taxon>Uroviricota</taxon>
        <taxon>Caudoviricetes</taxon>
    </lineage>
</organism>
<evidence type="ECO:0000313" key="1">
    <source>
        <dbReference type="EMBL" id="XCD05028.1"/>
    </source>
</evidence>
<sequence>MSKYCKPMGLYVTYLDCIDCEDKECMQKNKKVKLQYGHYFKAVAESGTSYYLYCGKHKGKRLLYNTTTSKYELVPDSWAKGKQISIEKNVNGKTKLINVANVRRKFYLYFEKEGAEKCMNT</sequence>